<dbReference type="RefSeq" id="WP_350344678.1">
    <property type="nucleotide sequence ID" value="NZ_CP158367.1"/>
</dbReference>
<protein>
    <submittedName>
        <fullName evidence="2">Uncharacterized protein</fullName>
    </submittedName>
</protein>
<dbReference type="AlphaFoldDB" id="A0AAU7VQ44"/>
<proteinExistence type="predicted"/>
<name>A0AAU7VQ44_9FIRM</name>
<dbReference type="EMBL" id="CP158367">
    <property type="protein sequence ID" value="XBX75943.1"/>
    <property type="molecule type" value="Genomic_DNA"/>
</dbReference>
<gene>
    <name evidence="2" type="ORF">PRVXT_001107</name>
</gene>
<feature type="transmembrane region" description="Helical" evidence="1">
    <location>
        <begin position="6"/>
        <end position="22"/>
    </location>
</feature>
<organism evidence="2">
    <name type="scientific">Proteinivorax tanatarense</name>
    <dbReference type="NCBI Taxonomy" id="1260629"/>
    <lineage>
        <taxon>Bacteria</taxon>
        <taxon>Bacillati</taxon>
        <taxon>Bacillota</taxon>
        <taxon>Clostridia</taxon>
        <taxon>Eubacteriales</taxon>
        <taxon>Proteinivoracaceae</taxon>
        <taxon>Proteinivorax</taxon>
    </lineage>
</organism>
<keyword evidence="1" id="KW-1133">Transmembrane helix</keyword>
<reference evidence="2" key="1">
    <citation type="journal article" date="2013" name="Extremophiles">
        <title>Proteinivorax tanatarense gen. nov., sp. nov., an anaerobic, haloalkaliphilic, proteolytic bacterium isolated from a decaying algal bloom, and proposal of Proteinivoraceae fam. nov.</title>
        <authorList>
            <person name="Kevbrin V."/>
            <person name="Boltyanskaya Y."/>
            <person name="Zhilina T."/>
            <person name="Kolganova T."/>
            <person name="Lavrentjeva E."/>
            <person name="Kuznetsov B."/>
        </authorList>
    </citation>
    <scope>NUCLEOTIDE SEQUENCE</scope>
    <source>
        <strain evidence="2">Z-910T</strain>
    </source>
</reference>
<reference evidence="2" key="2">
    <citation type="submission" date="2024-06" db="EMBL/GenBank/DDBJ databases">
        <authorList>
            <person name="Petrova K.O."/>
            <person name="Toshchakov S.V."/>
            <person name="Boltjanskaja Y.V."/>
            <person name="Kevbrin V."/>
        </authorList>
    </citation>
    <scope>NUCLEOTIDE SEQUENCE</scope>
    <source>
        <strain evidence="2">Z-910T</strain>
    </source>
</reference>
<evidence type="ECO:0000313" key="2">
    <source>
        <dbReference type="EMBL" id="XBX75943.1"/>
    </source>
</evidence>
<feature type="transmembrane region" description="Helical" evidence="1">
    <location>
        <begin position="148"/>
        <end position="169"/>
    </location>
</feature>
<keyword evidence="1" id="KW-0812">Transmembrane</keyword>
<accession>A0AAU7VQ44</accession>
<sequence>MMTKSDLAMLSFIILAILILLVKNKVKEYKFKIVPANKAPNNLVRLLEEKGYKYLGYCGAKKISFYKGNTKTEESIKSLPVVKREGKYFLVESMPKNRTLSLKDSFIKAKILKAITCYNDIDGIIFVETKNKYVKECTVDIAAKTKNYLLRLVLLVLFLAVGFLIAHLLL</sequence>
<evidence type="ECO:0000256" key="1">
    <source>
        <dbReference type="SAM" id="Phobius"/>
    </source>
</evidence>
<keyword evidence="1" id="KW-0472">Membrane</keyword>